<dbReference type="InterPro" id="IPR031304">
    <property type="entry name" value="SLT_2"/>
</dbReference>
<feature type="signal peptide" evidence="1">
    <location>
        <begin position="1"/>
        <end position="30"/>
    </location>
</feature>
<dbReference type="Pfam" id="PF13406">
    <property type="entry name" value="SLT_2"/>
    <property type="match status" value="1"/>
</dbReference>
<dbReference type="Gene3D" id="1.10.8.350">
    <property type="entry name" value="Bacterial muramidase"/>
    <property type="match status" value="1"/>
</dbReference>
<protein>
    <submittedName>
        <fullName evidence="4">Lytic murein transglycosylase</fullName>
    </submittedName>
</protein>
<evidence type="ECO:0000259" key="3">
    <source>
        <dbReference type="Pfam" id="PF13406"/>
    </source>
</evidence>
<accession>A0A974XR52</accession>
<evidence type="ECO:0000256" key="1">
    <source>
        <dbReference type="SAM" id="SignalP"/>
    </source>
</evidence>
<dbReference type="KEGG" id="scyp:JYB88_10285"/>
<dbReference type="InterPro" id="IPR002477">
    <property type="entry name" value="Peptidoglycan-bd-like"/>
</dbReference>
<dbReference type="Gene3D" id="1.10.101.10">
    <property type="entry name" value="PGBD-like superfamily/PGBD"/>
    <property type="match status" value="1"/>
</dbReference>
<dbReference type="InterPro" id="IPR036365">
    <property type="entry name" value="PGBD-like_sf"/>
</dbReference>
<dbReference type="InterPro" id="IPR011970">
    <property type="entry name" value="MltB_2"/>
</dbReference>
<dbReference type="NCBIfam" id="TIGR02283">
    <property type="entry name" value="MltB_2"/>
    <property type="match status" value="1"/>
</dbReference>
<dbReference type="GO" id="GO:0009253">
    <property type="term" value="P:peptidoglycan catabolic process"/>
    <property type="evidence" value="ECO:0007669"/>
    <property type="project" value="TreeGrafter"/>
</dbReference>
<dbReference type="Gene3D" id="1.10.530.10">
    <property type="match status" value="1"/>
</dbReference>
<reference evidence="4 5" key="1">
    <citation type="submission" date="2021-03" db="EMBL/GenBank/DDBJ databases">
        <title>Novel species identification of genus Shewanella.</title>
        <authorList>
            <person name="Liu G."/>
            <person name="Zhang Q."/>
        </authorList>
    </citation>
    <scope>NUCLEOTIDE SEQUENCE [LARGE SCALE GENOMIC DNA]</scope>
    <source>
        <strain evidence="4 5">FJAT-53726</strain>
    </source>
</reference>
<dbReference type="InterPro" id="IPR036366">
    <property type="entry name" value="PGBDSf"/>
</dbReference>
<gene>
    <name evidence="4" type="ORF">JYB88_10285</name>
</gene>
<dbReference type="AlphaFoldDB" id="A0A974XR52"/>
<dbReference type="EMBL" id="CP071504">
    <property type="protein sequence ID" value="QSX31868.1"/>
    <property type="molecule type" value="Genomic_DNA"/>
</dbReference>
<evidence type="ECO:0000313" key="4">
    <source>
        <dbReference type="EMBL" id="QSX31868.1"/>
    </source>
</evidence>
<name>A0A974XR52_9GAMM</name>
<dbReference type="GO" id="GO:0008933">
    <property type="term" value="F:peptidoglycan lytic transglycosylase activity"/>
    <property type="evidence" value="ECO:0007669"/>
    <property type="project" value="TreeGrafter"/>
</dbReference>
<feature type="domain" description="Transglycosylase SLT" evidence="3">
    <location>
        <begin position="45"/>
        <end position="335"/>
    </location>
</feature>
<organism evidence="4 5">
    <name type="scientific">Shewanella cyperi</name>
    <dbReference type="NCBI Taxonomy" id="2814292"/>
    <lineage>
        <taxon>Bacteria</taxon>
        <taxon>Pseudomonadati</taxon>
        <taxon>Pseudomonadota</taxon>
        <taxon>Gammaproteobacteria</taxon>
        <taxon>Alteromonadales</taxon>
        <taxon>Shewanellaceae</taxon>
        <taxon>Shewanella</taxon>
    </lineage>
</organism>
<dbReference type="Pfam" id="PF01471">
    <property type="entry name" value="PG_binding_1"/>
    <property type="match status" value="1"/>
</dbReference>
<evidence type="ECO:0000259" key="2">
    <source>
        <dbReference type="Pfam" id="PF01471"/>
    </source>
</evidence>
<dbReference type="SUPFAM" id="SSF53955">
    <property type="entry name" value="Lysozyme-like"/>
    <property type="match status" value="1"/>
</dbReference>
<sequence length="416" mass="45333">MAGASKESRVKFSRIFSALFLVATSAQTLANTQAGDIPPHDPQAFAACLQALHTKAQQQGLGDQSLAAIDKLSYVPRVIELDRNQPEFTQTFEGYFSKRINDWRVQQGRKMFKEQGTLLKQLQREYGIPPQYLLAFWGLETNFGAYKGKMPVLDSLATLACDARRSEYFTGELLTALALAERNKLQPDALIGSWAGAMGHTQFMPSAYSKYAKDGDGDGRADLIGSVPDALTSAANFLMHLGWQRNERWGREVALPKKFDFSQVGRDHKLPLADWAAKGVTLPSGKPLPVADMKAALYLPAGHKGPAFIGYSNFDVIMRWNRSEFYAIAVGHLADRINGAVALTVAPPVQPVRSRASLKALQDKLNTLGFDAGKADGVLGAKSLAAIRAFQQSKGLIADGFADDATFEALGLLHTE</sequence>
<keyword evidence="1" id="KW-0732">Signal</keyword>
<keyword evidence="5" id="KW-1185">Reference proteome</keyword>
<dbReference type="InterPro" id="IPR043426">
    <property type="entry name" value="MltB-like"/>
</dbReference>
<dbReference type="FunFam" id="1.10.8.350:FF:000001">
    <property type="entry name" value="Lytic murein transglycosylase B"/>
    <property type="match status" value="1"/>
</dbReference>
<dbReference type="CDD" id="cd13399">
    <property type="entry name" value="Slt35-like"/>
    <property type="match status" value="1"/>
</dbReference>
<dbReference type="SUPFAM" id="SSF47090">
    <property type="entry name" value="PGBD-like"/>
    <property type="match status" value="1"/>
</dbReference>
<dbReference type="PANTHER" id="PTHR30163">
    <property type="entry name" value="MEMBRANE-BOUND LYTIC MUREIN TRANSGLYCOSYLASE B"/>
    <property type="match status" value="1"/>
</dbReference>
<dbReference type="PANTHER" id="PTHR30163:SF8">
    <property type="entry name" value="LYTIC MUREIN TRANSGLYCOSYLASE"/>
    <property type="match status" value="1"/>
</dbReference>
<feature type="chain" id="PRO_5036971999" evidence="1">
    <location>
        <begin position="31"/>
        <end position="416"/>
    </location>
</feature>
<dbReference type="Proteomes" id="UP000663281">
    <property type="component" value="Chromosome"/>
</dbReference>
<evidence type="ECO:0000313" key="5">
    <source>
        <dbReference type="Proteomes" id="UP000663281"/>
    </source>
</evidence>
<dbReference type="InterPro" id="IPR023346">
    <property type="entry name" value="Lysozyme-like_dom_sf"/>
</dbReference>
<feature type="domain" description="Peptidoglycan binding-like" evidence="2">
    <location>
        <begin position="355"/>
        <end position="410"/>
    </location>
</feature>
<proteinExistence type="predicted"/>